<sequence>MLKWLSLVYIGVCLFNLLFSLTALSAALEVSGSIGEQLSTLWNKMVFSFSIAPQYAELSYFIRDIQWACLMGAIFLFCLIGNLWNKRWACRMTRLFICLFPAVLMAVLYHGKGFMGTEFLFEYQRTIFELLLSFLAVMIIIPYISLAPSRKL</sequence>
<protein>
    <submittedName>
        <fullName evidence="2">Uncharacterized protein</fullName>
    </submittedName>
</protein>
<reference evidence="2 3" key="1">
    <citation type="submission" date="2020-08" db="EMBL/GenBank/DDBJ databases">
        <title>Oceanospirillum sp. nov. isolated from marine sediment.</title>
        <authorList>
            <person name="Ji X."/>
        </authorList>
    </citation>
    <scope>NUCLEOTIDE SEQUENCE [LARGE SCALE GENOMIC DNA]</scope>
    <source>
        <strain evidence="2 3">D5</strain>
    </source>
</reference>
<dbReference type="Proteomes" id="UP000565262">
    <property type="component" value="Unassembled WGS sequence"/>
</dbReference>
<feature type="transmembrane region" description="Helical" evidence="1">
    <location>
        <begin position="127"/>
        <end position="146"/>
    </location>
</feature>
<feature type="transmembrane region" description="Helical" evidence="1">
    <location>
        <begin position="96"/>
        <end position="115"/>
    </location>
</feature>
<gene>
    <name evidence="2" type="ORF">H4O21_18080</name>
</gene>
<comment type="caution">
    <text evidence="2">The sequence shown here is derived from an EMBL/GenBank/DDBJ whole genome shotgun (WGS) entry which is preliminary data.</text>
</comment>
<keyword evidence="1" id="KW-1133">Transmembrane helix</keyword>
<accession>A0A839IWQ4</accession>
<evidence type="ECO:0000313" key="2">
    <source>
        <dbReference type="EMBL" id="MBB1488516.1"/>
    </source>
</evidence>
<proteinExistence type="predicted"/>
<evidence type="ECO:0000313" key="3">
    <source>
        <dbReference type="Proteomes" id="UP000565262"/>
    </source>
</evidence>
<keyword evidence="1" id="KW-0812">Transmembrane</keyword>
<feature type="transmembrane region" description="Helical" evidence="1">
    <location>
        <begin position="65"/>
        <end position="84"/>
    </location>
</feature>
<name>A0A839IWQ4_9GAMM</name>
<feature type="transmembrane region" description="Helical" evidence="1">
    <location>
        <begin position="7"/>
        <end position="28"/>
    </location>
</feature>
<dbReference type="AlphaFoldDB" id="A0A839IWQ4"/>
<dbReference type="EMBL" id="JACJFM010000029">
    <property type="protein sequence ID" value="MBB1488516.1"/>
    <property type="molecule type" value="Genomic_DNA"/>
</dbReference>
<evidence type="ECO:0000256" key="1">
    <source>
        <dbReference type="SAM" id="Phobius"/>
    </source>
</evidence>
<organism evidence="2 3">
    <name type="scientific">Oceanospirillum sediminis</name>
    <dbReference type="NCBI Taxonomy" id="2760088"/>
    <lineage>
        <taxon>Bacteria</taxon>
        <taxon>Pseudomonadati</taxon>
        <taxon>Pseudomonadota</taxon>
        <taxon>Gammaproteobacteria</taxon>
        <taxon>Oceanospirillales</taxon>
        <taxon>Oceanospirillaceae</taxon>
        <taxon>Oceanospirillum</taxon>
    </lineage>
</organism>
<keyword evidence="3" id="KW-1185">Reference proteome</keyword>
<dbReference type="RefSeq" id="WP_182810284.1">
    <property type="nucleotide sequence ID" value="NZ_JACJFM010000029.1"/>
</dbReference>
<keyword evidence="1" id="KW-0472">Membrane</keyword>